<evidence type="ECO:0000256" key="1">
    <source>
        <dbReference type="ARBA" id="ARBA00004459"/>
    </source>
</evidence>
<dbReference type="InterPro" id="IPR032831">
    <property type="entry name" value="LptM_cons"/>
</dbReference>
<keyword evidence="6 9" id="KW-0449">Lipoprotein</keyword>
<reference evidence="9 10" key="1">
    <citation type="submission" date="2022-06" db="EMBL/GenBank/DDBJ databases">
        <authorList>
            <person name="Sun Q."/>
        </authorList>
    </citation>
    <scope>NUCLEOTIDE SEQUENCE [LARGE SCALE GENOMIC DNA]</scope>
    <source>
        <strain evidence="9 10">S153</strain>
    </source>
</reference>
<comment type="subcellular location">
    <subcellularLocation>
        <location evidence="1">Cell outer membrane</location>
        <topology evidence="1">Lipid-anchor</topology>
    </subcellularLocation>
</comment>
<dbReference type="RefSeq" id="WP_250945602.1">
    <property type="nucleotide sequence ID" value="NZ_JAMQAY010000005.1"/>
</dbReference>
<evidence type="ECO:0000256" key="6">
    <source>
        <dbReference type="ARBA" id="ARBA00023288"/>
    </source>
</evidence>
<evidence type="ECO:0000256" key="8">
    <source>
        <dbReference type="SAM" id="SignalP"/>
    </source>
</evidence>
<protein>
    <submittedName>
        <fullName evidence="9">Lipoprotein</fullName>
    </submittedName>
</protein>
<evidence type="ECO:0000256" key="4">
    <source>
        <dbReference type="ARBA" id="ARBA00023139"/>
    </source>
</evidence>
<keyword evidence="4" id="KW-0564">Palmitate</keyword>
<dbReference type="NCBIfam" id="NF047847">
    <property type="entry name" value="SS_mature_LptM"/>
    <property type="match status" value="1"/>
</dbReference>
<feature type="region of interest" description="Disordered" evidence="7">
    <location>
        <begin position="27"/>
        <end position="68"/>
    </location>
</feature>
<feature type="signal peptide" evidence="8">
    <location>
        <begin position="1"/>
        <end position="24"/>
    </location>
</feature>
<dbReference type="Proteomes" id="UP001155079">
    <property type="component" value="Unassembled WGS sequence"/>
</dbReference>
<evidence type="ECO:0000256" key="3">
    <source>
        <dbReference type="ARBA" id="ARBA00023136"/>
    </source>
</evidence>
<evidence type="ECO:0000256" key="7">
    <source>
        <dbReference type="SAM" id="MobiDB-lite"/>
    </source>
</evidence>
<evidence type="ECO:0000256" key="5">
    <source>
        <dbReference type="ARBA" id="ARBA00023237"/>
    </source>
</evidence>
<feature type="chain" id="PRO_5045091452" evidence="8">
    <location>
        <begin position="25"/>
        <end position="68"/>
    </location>
</feature>
<keyword evidence="3" id="KW-0472">Membrane</keyword>
<comment type="caution">
    <text evidence="9">The sequence shown here is derived from an EMBL/GenBank/DDBJ whole genome shotgun (WGS) entry which is preliminary data.</text>
</comment>
<keyword evidence="5" id="KW-0998">Cell outer membrane</keyword>
<dbReference type="EMBL" id="JAMQAY010000005">
    <property type="protein sequence ID" value="MCM2402454.1"/>
    <property type="molecule type" value="Genomic_DNA"/>
</dbReference>
<keyword evidence="2 8" id="KW-0732">Signal</keyword>
<dbReference type="PROSITE" id="PS51257">
    <property type="entry name" value="PROKAR_LIPOPROTEIN"/>
    <property type="match status" value="1"/>
</dbReference>
<evidence type="ECO:0000256" key="2">
    <source>
        <dbReference type="ARBA" id="ARBA00022729"/>
    </source>
</evidence>
<evidence type="ECO:0000313" key="10">
    <source>
        <dbReference type="Proteomes" id="UP001155079"/>
    </source>
</evidence>
<organism evidence="9 10">
    <name type="scientific">Ciceribacter sichuanensis</name>
    <dbReference type="NCBI Taxonomy" id="2949647"/>
    <lineage>
        <taxon>Bacteria</taxon>
        <taxon>Pseudomonadati</taxon>
        <taxon>Pseudomonadota</taxon>
        <taxon>Alphaproteobacteria</taxon>
        <taxon>Hyphomicrobiales</taxon>
        <taxon>Rhizobiaceae</taxon>
        <taxon>Ciceribacter</taxon>
    </lineage>
</organism>
<evidence type="ECO:0000313" key="9">
    <source>
        <dbReference type="EMBL" id="MCM2402454.1"/>
    </source>
</evidence>
<proteinExistence type="predicted"/>
<gene>
    <name evidence="9" type="ORF">NBH20_14895</name>
</gene>
<name>A0ABT0V9H0_9HYPH</name>
<sequence>MMVKTFRRSIVAAGLVVTAALVLSGCGRKSDLDPPSMPADQQNVRTTGGKPQPAPAKPDDPFILDPLL</sequence>
<keyword evidence="10" id="KW-1185">Reference proteome</keyword>
<accession>A0ABT0V9H0</accession>